<dbReference type="EMBL" id="QNRR01000002">
    <property type="protein sequence ID" value="RBP46246.1"/>
    <property type="molecule type" value="Genomic_DNA"/>
</dbReference>
<dbReference type="Gene3D" id="3.10.450.50">
    <property type="match status" value="1"/>
</dbReference>
<organism evidence="2 3">
    <name type="scientific">Roseimicrobium gellanilyticum</name>
    <dbReference type="NCBI Taxonomy" id="748857"/>
    <lineage>
        <taxon>Bacteria</taxon>
        <taxon>Pseudomonadati</taxon>
        <taxon>Verrucomicrobiota</taxon>
        <taxon>Verrucomicrobiia</taxon>
        <taxon>Verrucomicrobiales</taxon>
        <taxon>Verrucomicrobiaceae</taxon>
        <taxon>Roseimicrobium</taxon>
    </lineage>
</organism>
<dbReference type="Proteomes" id="UP000253426">
    <property type="component" value="Unassembled WGS sequence"/>
</dbReference>
<sequence>MISTEAQNIQLVRDYLAAVESNATGDALARFYTTDALQIELPNRLNPSGGHSDVPNLLKRAEQVPVILQSQEYEIHSIVSQGDRVAVEATWTAVLAVPIASLPAGGTMMAHFAIFFELRDGKIHRQRNYDCFEPW</sequence>
<reference evidence="2 3" key="1">
    <citation type="submission" date="2018-06" db="EMBL/GenBank/DDBJ databases">
        <title>Genomic Encyclopedia of Type Strains, Phase IV (KMG-IV): sequencing the most valuable type-strain genomes for metagenomic binning, comparative biology and taxonomic classification.</title>
        <authorList>
            <person name="Goeker M."/>
        </authorList>
    </citation>
    <scope>NUCLEOTIDE SEQUENCE [LARGE SCALE GENOMIC DNA]</scope>
    <source>
        <strain evidence="2 3">DSM 25532</strain>
    </source>
</reference>
<keyword evidence="2" id="KW-0413">Isomerase</keyword>
<evidence type="ECO:0000313" key="3">
    <source>
        <dbReference type="Proteomes" id="UP000253426"/>
    </source>
</evidence>
<keyword evidence="3" id="KW-1185">Reference proteome</keyword>
<dbReference type="OrthoDB" id="3475938at2"/>
<dbReference type="Pfam" id="PF12680">
    <property type="entry name" value="SnoaL_2"/>
    <property type="match status" value="1"/>
</dbReference>
<feature type="domain" description="SnoaL-like" evidence="1">
    <location>
        <begin position="12"/>
        <end position="125"/>
    </location>
</feature>
<gene>
    <name evidence="2" type="ORF">DES53_102633</name>
</gene>
<dbReference type="SUPFAM" id="SSF54427">
    <property type="entry name" value="NTF2-like"/>
    <property type="match status" value="1"/>
</dbReference>
<dbReference type="InterPro" id="IPR037401">
    <property type="entry name" value="SnoaL-like"/>
</dbReference>
<comment type="caution">
    <text evidence="2">The sequence shown here is derived from an EMBL/GenBank/DDBJ whole genome shotgun (WGS) entry which is preliminary data.</text>
</comment>
<evidence type="ECO:0000313" key="2">
    <source>
        <dbReference type="EMBL" id="RBP46246.1"/>
    </source>
</evidence>
<accession>A0A366HRX0</accession>
<proteinExistence type="predicted"/>
<dbReference type="InterPro" id="IPR032710">
    <property type="entry name" value="NTF2-like_dom_sf"/>
</dbReference>
<name>A0A366HRX0_9BACT</name>
<dbReference type="GO" id="GO:0016853">
    <property type="term" value="F:isomerase activity"/>
    <property type="evidence" value="ECO:0007669"/>
    <property type="project" value="UniProtKB-KW"/>
</dbReference>
<dbReference type="AlphaFoldDB" id="A0A366HRX0"/>
<evidence type="ECO:0000259" key="1">
    <source>
        <dbReference type="Pfam" id="PF12680"/>
    </source>
</evidence>
<dbReference type="RefSeq" id="WP_113957775.1">
    <property type="nucleotide sequence ID" value="NZ_QNRR01000002.1"/>
</dbReference>
<protein>
    <submittedName>
        <fullName evidence="2">Ketosteroid isomerase-like protein</fullName>
    </submittedName>
</protein>